<feature type="transmembrane region" description="Helical" evidence="6">
    <location>
        <begin position="200"/>
        <end position="220"/>
    </location>
</feature>
<keyword evidence="9" id="KW-1185">Reference proteome</keyword>
<dbReference type="Proteomes" id="UP001392437">
    <property type="component" value="Unassembled WGS sequence"/>
</dbReference>
<feature type="transmembrane region" description="Helical" evidence="6">
    <location>
        <begin position="137"/>
        <end position="156"/>
    </location>
</feature>
<dbReference type="GO" id="GO:0005886">
    <property type="term" value="C:plasma membrane"/>
    <property type="evidence" value="ECO:0007669"/>
    <property type="project" value="TreeGrafter"/>
</dbReference>
<feature type="transmembrane region" description="Helical" evidence="6">
    <location>
        <begin position="47"/>
        <end position="69"/>
    </location>
</feature>
<feature type="transmembrane region" description="Helical" evidence="6">
    <location>
        <begin position="241"/>
        <end position="259"/>
    </location>
</feature>
<feature type="transmembrane region" description="Helical" evidence="6">
    <location>
        <begin position="313"/>
        <end position="335"/>
    </location>
</feature>
<organism evidence="8 9">
    <name type="scientific">Apiospora kogelbergensis</name>
    <dbReference type="NCBI Taxonomy" id="1337665"/>
    <lineage>
        <taxon>Eukaryota</taxon>
        <taxon>Fungi</taxon>
        <taxon>Dikarya</taxon>
        <taxon>Ascomycota</taxon>
        <taxon>Pezizomycotina</taxon>
        <taxon>Sordariomycetes</taxon>
        <taxon>Xylariomycetidae</taxon>
        <taxon>Amphisphaeriales</taxon>
        <taxon>Apiosporaceae</taxon>
        <taxon>Apiospora</taxon>
    </lineage>
</organism>
<evidence type="ECO:0000313" key="8">
    <source>
        <dbReference type="EMBL" id="KAK8132625.1"/>
    </source>
</evidence>
<feature type="transmembrane region" description="Helical" evidence="6">
    <location>
        <begin position="445"/>
        <end position="466"/>
    </location>
</feature>
<dbReference type="Gene3D" id="1.20.1250.20">
    <property type="entry name" value="MFS general substrate transporter like domains"/>
    <property type="match status" value="1"/>
</dbReference>
<dbReference type="AlphaFoldDB" id="A0AAW0RCH8"/>
<dbReference type="InterPro" id="IPR011701">
    <property type="entry name" value="MFS"/>
</dbReference>
<dbReference type="InterPro" id="IPR020846">
    <property type="entry name" value="MFS_dom"/>
</dbReference>
<gene>
    <name evidence="8" type="ORF">PG999_000798</name>
</gene>
<feature type="transmembrane region" description="Helical" evidence="6">
    <location>
        <begin position="168"/>
        <end position="188"/>
    </location>
</feature>
<evidence type="ECO:0000256" key="4">
    <source>
        <dbReference type="ARBA" id="ARBA00023136"/>
    </source>
</evidence>
<feature type="transmembrane region" description="Helical" evidence="6">
    <location>
        <begin position="271"/>
        <end position="292"/>
    </location>
</feature>
<dbReference type="GO" id="GO:0022857">
    <property type="term" value="F:transmembrane transporter activity"/>
    <property type="evidence" value="ECO:0007669"/>
    <property type="project" value="InterPro"/>
</dbReference>
<feature type="domain" description="Major facilitator superfamily (MFS) profile" evidence="7">
    <location>
        <begin position="47"/>
        <end position="541"/>
    </location>
</feature>
<evidence type="ECO:0000256" key="6">
    <source>
        <dbReference type="SAM" id="Phobius"/>
    </source>
</evidence>
<keyword evidence="4 6" id="KW-0472">Membrane</keyword>
<feature type="transmembrane region" description="Helical" evidence="6">
    <location>
        <begin position="347"/>
        <end position="368"/>
    </location>
</feature>
<accession>A0AAW0RCH8</accession>
<reference evidence="8 9" key="1">
    <citation type="submission" date="2023-01" db="EMBL/GenBank/DDBJ databases">
        <title>Analysis of 21 Apiospora genomes using comparative genomics revels a genus with tremendous synthesis potential of carbohydrate active enzymes and secondary metabolites.</title>
        <authorList>
            <person name="Sorensen T."/>
        </authorList>
    </citation>
    <scope>NUCLEOTIDE SEQUENCE [LARGE SCALE GENOMIC DNA]</scope>
    <source>
        <strain evidence="8 9">CBS 117206</strain>
    </source>
</reference>
<dbReference type="EMBL" id="JAQQWP010000001">
    <property type="protein sequence ID" value="KAK8132625.1"/>
    <property type="molecule type" value="Genomic_DNA"/>
</dbReference>
<evidence type="ECO:0000256" key="1">
    <source>
        <dbReference type="ARBA" id="ARBA00004141"/>
    </source>
</evidence>
<dbReference type="PRINTS" id="PR01036">
    <property type="entry name" value="TCRTETB"/>
</dbReference>
<dbReference type="SUPFAM" id="SSF103473">
    <property type="entry name" value="MFS general substrate transporter"/>
    <property type="match status" value="1"/>
</dbReference>
<comment type="caution">
    <text evidence="8">The sequence shown here is derived from an EMBL/GenBank/DDBJ whole genome shotgun (WGS) entry which is preliminary data.</text>
</comment>
<comment type="subcellular location">
    <subcellularLocation>
        <location evidence="1">Membrane</location>
        <topology evidence="1">Multi-pass membrane protein</topology>
    </subcellularLocation>
</comment>
<keyword evidence="2 6" id="KW-0812">Transmembrane</keyword>
<feature type="transmembrane region" description="Helical" evidence="6">
    <location>
        <begin position="516"/>
        <end position="534"/>
    </location>
</feature>
<feature type="transmembrane region" description="Helical" evidence="6">
    <location>
        <begin position="81"/>
        <end position="100"/>
    </location>
</feature>
<proteinExistence type="predicted"/>
<dbReference type="Pfam" id="PF07690">
    <property type="entry name" value="MFS_1"/>
    <property type="match status" value="1"/>
</dbReference>
<evidence type="ECO:0000256" key="5">
    <source>
        <dbReference type="SAM" id="MobiDB-lite"/>
    </source>
</evidence>
<evidence type="ECO:0000313" key="9">
    <source>
        <dbReference type="Proteomes" id="UP001392437"/>
    </source>
</evidence>
<name>A0AAW0RCH8_9PEZI</name>
<dbReference type="PANTHER" id="PTHR23501:SF43">
    <property type="entry name" value="MULTIDRUG TRANSPORTER, PUTATIVE (AFU_ORTHOLOGUE AFUA_6G03040)-RELATED"/>
    <property type="match status" value="1"/>
</dbReference>
<keyword evidence="3 6" id="KW-1133">Transmembrane helix</keyword>
<dbReference type="PANTHER" id="PTHR23501">
    <property type="entry name" value="MAJOR FACILITATOR SUPERFAMILY"/>
    <property type="match status" value="1"/>
</dbReference>
<evidence type="ECO:0000256" key="3">
    <source>
        <dbReference type="ARBA" id="ARBA00022989"/>
    </source>
</evidence>
<sequence>MPARYDDTGTMPNLARTDSMEERLNSSNANGDHDYGRSLSPLRQTTLVAILLLGLLFSSLDASIVSTSLVPISSDLNDFIMVPWVALSYLLAYLGFAVAFSKLSDIYGRRALVEISWLLFGGFSLGCGLAQNMTQLIVCRAFQGIGGSGLYSLAQIGLFEVGPTHSPGLLGALIGMTLAVSFVLGPVLGGTISHLASWRWIFFVNVPFSIVALAGILLAWPNRHGSRSSMTEAYKKLDLPGILLVIGGSTLLVFSLQQAGSFSMSWGSPVIASTLTIAALCWVAFAAWEYLLNTEHYMGIQPLFSSRLVTLRPYMASLLFTMLTGFIYLSIIIILPERFQIINEQNSLMAGVHLLPMLGACAFGSFLAGAVSSKQNKTSVTLIAAACLQLIGVGLLSTFSEVGSAVQPQYGYQAIFGLGVGLTFAAATMLTSVHVSHEDLAVAQGAIAQARVFGGAVGIAVCSIVFNQGVKDKLSNQVDEAYLQYLRQSPVLSAKFPQEIQGKVREVYAAAFADNMKIFVFIAAAGVMAGVYTYQRHPPPMPPRSPGEQGGFGDTTRSPE</sequence>
<protein>
    <recommendedName>
        <fullName evidence="7">Major facilitator superfamily (MFS) profile domain-containing protein</fullName>
    </recommendedName>
</protein>
<evidence type="ECO:0000256" key="2">
    <source>
        <dbReference type="ARBA" id="ARBA00022692"/>
    </source>
</evidence>
<dbReference type="InterPro" id="IPR036259">
    <property type="entry name" value="MFS_trans_sf"/>
</dbReference>
<feature type="transmembrane region" description="Helical" evidence="6">
    <location>
        <begin position="380"/>
        <end position="399"/>
    </location>
</feature>
<evidence type="ECO:0000259" key="7">
    <source>
        <dbReference type="PROSITE" id="PS50850"/>
    </source>
</evidence>
<feature type="region of interest" description="Disordered" evidence="5">
    <location>
        <begin position="538"/>
        <end position="560"/>
    </location>
</feature>
<dbReference type="PROSITE" id="PS50850">
    <property type="entry name" value="MFS"/>
    <property type="match status" value="1"/>
</dbReference>
<feature type="transmembrane region" description="Helical" evidence="6">
    <location>
        <begin position="411"/>
        <end position="433"/>
    </location>
</feature>